<comment type="caution">
    <text evidence="2">The sequence shown here is derived from an EMBL/GenBank/DDBJ whole genome shotgun (WGS) entry which is preliminary data.</text>
</comment>
<sequence>MGLRLSKVNKKYLSSALASLSQPTSIPENCLTELKEKVTKRAVGLGDITKAEQVDGNENTERFLQWHQTKLKKKLPDKTKAHVSVVDLQSCRSFDLQVDHSSSYRAEQFCPSTSWMRPHGNLLKLKHSLNKVRSGPHVSADPGMKRLTFGVNGTLRESEWKSQKDCLNGLQQFGDVKQSITSDKLLEGYVNIHDMVKGSKTYIPQKKESKIQENINLNQFTEDSDETIFCNSSGHEVYTNDFKTMNKLENLFDKTPRFEINHTRQVNGNNLQRPTLIGGKTESSTQYDKRTSSSITNQGEIRIDSESRPILSSKDTQTLKTPINNLEFIVLKQLYKRYREETSQPK</sequence>
<organism evidence="2 3">
    <name type="scientific">Timema podura</name>
    <name type="common">Walking stick</name>
    <dbReference type="NCBI Taxonomy" id="61482"/>
    <lineage>
        <taxon>Eukaryota</taxon>
        <taxon>Metazoa</taxon>
        <taxon>Ecdysozoa</taxon>
        <taxon>Arthropoda</taxon>
        <taxon>Hexapoda</taxon>
        <taxon>Insecta</taxon>
        <taxon>Pterygota</taxon>
        <taxon>Neoptera</taxon>
        <taxon>Polyneoptera</taxon>
        <taxon>Phasmatodea</taxon>
        <taxon>Timematodea</taxon>
        <taxon>Timematoidea</taxon>
        <taxon>Timematidae</taxon>
        <taxon>Timema</taxon>
    </lineage>
</organism>
<accession>A0ABN7PI94</accession>
<keyword evidence="3" id="KW-1185">Reference proteome</keyword>
<feature type="non-terminal residue" evidence="2">
    <location>
        <position position="346"/>
    </location>
</feature>
<evidence type="ECO:0000313" key="3">
    <source>
        <dbReference type="Proteomes" id="UP001153148"/>
    </source>
</evidence>
<protein>
    <submittedName>
        <fullName evidence="2">Uncharacterized protein</fullName>
    </submittedName>
</protein>
<evidence type="ECO:0000313" key="2">
    <source>
        <dbReference type="EMBL" id="CAG2065187.1"/>
    </source>
</evidence>
<reference evidence="2" key="1">
    <citation type="submission" date="2021-03" db="EMBL/GenBank/DDBJ databases">
        <authorList>
            <person name="Tran Van P."/>
        </authorList>
    </citation>
    <scope>NUCLEOTIDE SEQUENCE</scope>
</reference>
<feature type="compositionally biased region" description="Polar residues" evidence="1">
    <location>
        <begin position="281"/>
        <end position="298"/>
    </location>
</feature>
<proteinExistence type="predicted"/>
<dbReference type="EMBL" id="CAJPIN010040636">
    <property type="protein sequence ID" value="CAG2065187.1"/>
    <property type="molecule type" value="Genomic_DNA"/>
</dbReference>
<dbReference type="Proteomes" id="UP001153148">
    <property type="component" value="Unassembled WGS sequence"/>
</dbReference>
<name>A0ABN7PI94_TIMPD</name>
<feature type="region of interest" description="Disordered" evidence="1">
    <location>
        <begin position="269"/>
        <end position="298"/>
    </location>
</feature>
<gene>
    <name evidence="2" type="ORF">TPAB3V08_LOCUS12131</name>
</gene>
<evidence type="ECO:0000256" key="1">
    <source>
        <dbReference type="SAM" id="MobiDB-lite"/>
    </source>
</evidence>